<dbReference type="RefSeq" id="WP_300952640.1">
    <property type="nucleotide sequence ID" value="NZ_JAUHJQ010000003.1"/>
</dbReference>
<name>A0ABT8FFT4_9ACTN</name>
<comment type="caution">
    <text evidence="2">The sequence shown here is derived from an EMBL/GenBank/DDBJ whole genome shotgun (WGS) entry which is preliminary data.</text>
</comment>
<sequence length="202" mass="20471">MGLSLVLLGDSIAWGQGAAAPGERLAPRLVAGLAAAGADARADVVAVPGARSAHLARQVDRAAVLHPDLAVVVIGANDLTHRVPAERAAADLGRAVRRLREAGAEVVVAAAPDLSAVPHVPEPLRALVRAASEDLRSRQEDAVRAAGGRVADPEHRGSDAFADDPGLFSADRFHPSSAGYAVIAAALLPEVLRAAGLGTDAA</sequence>
<gene>
    <name evidence="2" type="ORF">QWY28_11300</name>
</gene>
<dbReference type="InterPro" id="IPR036514">
    <property type="entry name" value="SGNH_hydro_sf"/>
</dbReference>
<proteinExistence type="predicted"/>
<dbReference type="Pfam" id="PF13472">
    <property type="entry name" value="Lipase_GDSL_2"/>
    <property type="match status" value="1"/>
</dbReference>
<protein>
    <submittedName>
        <fullName evidence="2">GDSL-type esterase/lipase family protein</fullName>
    </submittedName>
</protein>
<dbReference type="EMBL" id="JAUHJQ010000003">
    <property type="protein sequence ID" value="MDN4173533.1"/>
    <property type="molecule type" value="Genomic_DNA"/>
</dbReference>
<dbReference type="SUPFAM" id="SSF52266">
    <property type="entry name" value="SGNH hydrolase"/>
    <property type="match status" value="1"/>
</dbReference>
<reference evidence="2" key="1">
    <citation type="submission" date="2023-06" db="EMBL/GenBank/DDBJ databases">
        <title>Draft genome sequence of Nocardioides sp. SOB77.</title>
        <authorList>
            <person name="Zhang G."/>
        </authorList>
    </citation>
    <scope>NUCLEOTIDE SEQUENCE</scope>
    <source>
        <strain evidence="2">SOB77</strain>
    </source>
</reference>
<accession>A0ABT8FFT4</accession>
<dbReference type="PANTHER" id="PTHR30383">
    <property type="entry name" value="THIOESTERASE 1/PROTEASE 1/LYSOPHOSPHOLIPASE L1"/>
    <property type="match status" value="1"/>
</dbReference>
<dbReference type="Gene3D" id="3.40.50.1110">
    <property type="entry name" value="SGNH hydrolase"/>
    <property type="match status" value="1"/>
</dbReference>
<organism evidence="2 3">
    <name type="scientific">Nocardioides oceani</name>
    <dbReference type="NCBI Taxonomy" id="3058369"/>
    <lineage>
        <taxon>Bacteria</taxon>
        <taxon>Bacillati</taxon>
        <taxon>Actinomycetota</taxon>
        <taxon>Actinomycetes</taxon>
        <taxon>Propionibacteriales</taxon>
        <taxon>Nocardioidaceae</taxon>
        <taxon>Nocardioides</taxon>
    </lineage>
</organism>
<keyword evidence="3" id="KW-1185">Reference proteome</keyword>
<dbReference type="Proteomes" id="UP001168620">
    <property type="component" value="Unassembled WGS sequence"/>
</dbReference>
<evidence type="ECO:0000313" key="2">
    <source>
        <dbReference type="EMBL" id="MDN4173533.1"/>
    </source>
</evidence>
<dbReference type="InterPro" id="IPR013830">
    <property type="entry name" value="SGNH_hydro"/>
</dbReference>
<evidence type="ECO:0000313" key="3">
    <source>
        <dbReference type="Proteomes" id="UP001168620"/>
    </source>
</evidence>
<dbReference type="InterPro" id="IPR051532">
    <property type="entry name" value="Ester_Hydrolysis_Enzymes"/>
</dbReference>
<feature type="domain" description="SGNH hydrolase-type esterase" evidence="1">
    <location>
        <begin position="7"/>
        <end position="182"/>
    </location>
</feature>
<dbReference type="PANTHER" id="PTHR30383:SF5">
    <property type="entry name" value="SGNH HYDROLASE-TYPE ESTERASE DOMAIN-CONTAINING PROTEIN"/>
    <property type="match status" value="1"/>
</dbReference>
<evidence type="ECO:0000259" key="1">
    <source>
        <dbReference type="Pfam" id="PF13472"/>
    </source>
</evidence>